<dbReference type="CDD" id="cd00609">
    <property type="entry name" value="AAT_like"/>
    <property type="match status" value="1"/>
</dbReference>
<proteinExistence type="predicted"/>
<dbReference type="InterPro" id="IPR050106">
    <property type="entry name" value="HistidinolP_aminotransfase"/>
</dbReference>
<evidence type="ECO:0000256" key="2">
    <source>
        <dbReference type="ARBA" id="ARBA00022679"/>
    </source>
</evidence>
<dbReference type="PANTHER" id="PTHR43643">
    <property type="entry name" value="HISTIDINOL-PHOSPHATE AMINOTRANSFERASE 2"/>
    <property type="match status" value="1"/>
</dbReference>
<accession>A0A381VCW4</accession>
<dbReference type="GO" id="GO:0030170">
    <property type="term" value="F:pyridoxal phosphate binding"/>
    <property type="evidence" value="ECO:0007669"/>
    <property type="project" value="InterPro"/>
</dbReference>
<name>A0A381VCW4_9ZZZZ</name>
<keyword evidence="1" id="KW-0032">Aminotransferase</keyword>
<dbReference type="InterPro" id="IPR015424">
    <property type="entry name" value="PyrdxlP-dep_Trfase"/>
</dbReference>
<protein>
    <recommendedName>
        <fullName evidence="4">Aminotransferase class I/classII large domain-containing protein</fullName>
    </recommendedName>
</protein>
<dbReference type="PANTHER" id="PTHR43643:SF3">
    <property type="entry name" value="HISTIDINOL-PHOSPHATE AMINOTRANSFERASE"/>
    <property type="match status" value="1"/>
</dbReference>
<gene>
    <name evidence="5" type="ORF">METZ01_LOCUS91063</name>
</gene>
<dbReference type="EMBL" id="UINC01008495">
    <property type="protein sequence ID" value="SVA38209.1"/>
    <property type="molecule type" value="Genomic_DNA"/>
</dbReference>
<dbReference type="Pfam" id="PF00155">
    <property type="entry name" value="Aminotran_1_2"/>
    <property type="match status" value="1"/>
</dbReference>
<evidence type="ECO:0000256" key="3">
    <source>
        <dbReference type="ARBA" id="ARBA00022898"/>
    </source>
</evidence>
<evidence type="ECO:0000313" key="5">
    <source>
        <dbReference type="EMBL" id="SVA38209.1"/>
    </source>
</evidence>
<dbReference type="Gene3D" id="3.90.1150.10">
    <property type="entry name" value="Aspartate Aminotransferase, domain 1"/>
    <property type="match status" value="1"/>
</dbReference>
<dbReference type="InterPro" id="IPR004839">
    <property type="entry name" value="Aminotransferase_I/II_large"/>
</dbReference>
<evidence type="ECO:0000259" key="4">
    <source>
        <dbReference type="Pfam" id="PF00155"/>
    </source>
</evidence>
<organism evidence="5">
    <name type="scientific">marine metagenome</name>
    <dbReference type="NCBI Taxonomy" id="408172"/>
    <lineage>
        <taxon>unclassified sequences</taxon>
        <taxon>metagenomes</taxon>
        <taxon>ecological metagenomes</taxon>
    </lineage>
</organism>
<keyword evidence="2" id="KW-0808">Transferase</keyword>
<dbReference type="GO" id="GO:0008483">
    <property type="term" value="F:transaminase activity"/>
    <property type="evidence" value="ECO:0007669"/>
    <property type="project" value="UniProtKB-KW"/>
</dbReference>
<evidence type="ECO:0000256" key="1">
    <source>
        <dbReference type="ARBA" id="ARBA00022576"/>
    </source>
</evidence>
<dbReference type="InterPro" id="IPR015421">
    <property type="entry name" value="PyrdxlP-dep_Trfase_major"/>
</dbReference>
<dbReference type="InterPro" id="IPR015422">
    <property type="entry name" value="PyrdxlP-dep_Trfase_small"/>
</dbReference>
<dbReference type="SUPFAM" id="SSF53383">
    <property type="entry name" value="PLP-dependent transferases"/>
    <property type="match status" value="1"/>
</dbReference>
<dbReference type="AlphaFoldDB" id="A0A381VCW4"/>
<sequence length="366" mass="40073">MGIKVTISAKTGLADIDYYMVGISQLPGFDQPIKLSSNESVLGMSSAAQKAASAAIGSAHLYLEVDTEKLANVLSTRYSLSSDSIAFGPGSDELLQRIVNAFSGPGRELIHSKNAYMQFPIYAKVAGSTPIAADDNDLRYDVDSILSQITDKTRIVLIANPDNPSGTYLSSVDVRRLHMGLPANVLLIVDAAYEEFADASDYESGTQLVHEFDNVIVTRTFSKVYGMAGLRLGWCYGPSWVIDLLERIGPSFPINCAAFAAGIEAVKDQQHVKKVLAHNCRWIDEMTTQFRGLGLKVYPSQTNFILVEFPGGEGKTADDANSFLNQNGVIPRQFMVDDFRNKLRFTVGDDAGMQKTIELMTQFINR</sequence>
<reference evidence="5" key="1">
    <citation type="submission" date="2018-05" db="EMBL/GenBank/DDBJ databases">
        <authorList>
            <person name="Lanie J.A."/>
            <person name="Ng W.-L."/>
            <person name="Kazmierczak K.M."/>
            <person name="Andrzejewski T.M."/>
            <person name="Davidsen T.M."/>
            <person name="Wayne K.J."/>
            <person name="Tettelin H."/>
            <person name="Glass J.I."/>
            <person name="Rusch D."/>
            <person name="Podicherti R."/>
            <person name="Tsui H.-C.T."/>
            <person name="Winkler M.E."/>
        </authorList>
    </citation>
    <scope>NUCLEOTIDE SEQUENCE</scope>
</reference>
<feature type="domain" description="Aminotransferase class I/classII large" evidence="4">
    <location>
        <begin position="32"/>
        <end position="357"/>
    </location>
</feature>
<dbReference type="Gene3D" id="3.40.640.10">
    <property type="entry name" value="Type I PLP-dependent aspartate aminotransferase-like (Major domain)"/>
    <property type="match status" value="1"/>
</dbReference>
<keyword evidence="3" id="KW-0663">Pyridoxal phosphate</keyword>